<keyword evidence="2" id="KW-1185">Reference proteome</keyword>
<keyword evidence="1" id="KW-0648">Protein biosynthesis</keyword>
<name>A0ABQ8MVA0_LABRO</name>
<comment type="caution">
    <text evidence="1">The sequence shown here is derived from an EMBL/GenBank/DDBJ whole genome shotgun (WGS) entry which is preliminary data.</text>
</comment>
<protein>
    <submittedName>
        <fullName evidence="1">Elongation factor G</fullName>
    </submittedName>
</protein>
<proteinExistence type="predicted"/>
<sequence length="105" mass="12256">MEWEELMQVYLNKKEVVDSERVEEVMNRLMGRARDIIKVCLGNRMVTLTVDAVFTVLRHPFIDSSSSGMPLADFYSVKPYSNESPLDYWIRLNKAAEVAEQRLRE</sequence>
<accession>A0ABQ8MVA0</accession>
<keyword evidence="1" id="KW-0251">Elongation factor</keyword>
<evidence type="ECO:0000313" key="1">
    <source>
        <dbReference type="EMBL" id="KAI2666752.1"/>
    </source>
</evidence>
<reference evidence="1 2" key="1">
    <citation type="submission" date="2022-01" db="EMBL/GenBank/DDBJ databases">
        <title>A high-quality chromosome-level genome assembly of rohu carp, Labeo rohita.</title>
        <authorList>
            <person name="Arick M.A. II"/>
            <person name="Hsu C.-Y."/>
            <person name="Magbanua Z."/>
            <person name="Pechanova O."/>
            <person name="Grover C."/>
            <person name="Miller E."/>
            <person name="Thrash A."/>
            <person name="Ezzel L."/>
            <person name="Alam S."/>
            <person name="Benzie J."/>
            <person name="Hamilton M."/>
            <person name="Karsi A."/>
            <person name="Lawrence M.L."/>
            <person name="Peterson D.G."/>
        </authorList>
    </citation>
    <scope>NUCLEOTIDE SEQUENCE [LARGE SCALE GENOMIC DNA]</scope>
    <source>
        <strain evidence="2">BAU-BD-2019</strain>
        <tissue evidence="1">Blood</tissue>
    </source>
</reference>
<dbReference type="Proteomes" id="UP000830375">
    <property type="component" value="Unassembled WGS sequence"/>
</dbReference>
<gene>
    <name evidence="1" type="ORF">H4Q32_026445</name>
</gene>
<organism evidence="1 2">
    <name type="scientific">Labeo rohita</name>
    <name type="common">Indian major carp</name>
    <name type="synonym">Cyprinus rohita</name>
    <dbReference type="NCBI Taxonomy" id="84645"/>
    <lineage>
        <taxon>Eukaryota</taxon>
        <taxon>Metazoa</taxon>
        <taxon>Chordata</taxon>
        <taxon>Craniata</taxon>
        <taxon>Vertebrata</taxon>
        <taxon>Euteleostomi</taxon>
        <taxon>Actinopterygii</taxon>
        <taxon>Neopterygii</taxon>
        <taxon>Teleostei</taxon>
        <taxon>Ostariophysi</taxon>
        <taxon>Cypriniformes</taxon>
        <taxon>Cyprinidae</taxon>
        <taxon>Labeoninae</taxon>
        <taxon>Labeonini</taxon>
        <taxon>Labeo</taxon>
    </lineage>
</organism>
<evidence type="ECO:0000313" key="2">
    <source>
        <dbReference type="Proteomes" id="UP000830375"/>
    </source>
</evidence>
<dbReference type="GO" id="GO:0003746">
    <property type="term" value="F:translation elongation factor activity"/>
    <property type="evidence" value="ECO:0007669"/>
    <property type="project" value="UniProtKB-KW"/>
</dbReference>
<dbReference type="EMBL" id="JACTAM010000003">
    <property type="protein sequence ID" value="KAI2666752.1"/>
    <property type="molecule type" value="Genomic_DNA"/>
</dbReference>